<dbReference type="GO" id="GO:0007283">
    <property type="term" value="P:spermatogenesis"/>
    <property type="evidence" value="ECO:0007669"/>
    <property type="project" value="UniProtKB-KW"/>
</dbReference>
<keyword evidence="15" id="KW-1185">Reference proteome</keyword>
<dbReference type="Gene3D" id="3.60.21.10">
    <property type="match status" value="1"/>
</dbReference>
<dbReference type="FunFam" id="3.60.21.10:FF:000026">
    <property type="entry name" value="Serine/threonine-protein phosphatase"/>
    <property type="match status" value="1"/>
</dbReference>
<feature type="domain" description="Serine/threonine specific protein phosphatases" evidence="14">
    <location>
        <begin position="186"/>
        <end position="191"/>
    </location>
</feature>
<dbReference type="InterPro" id="IPR006186">
    <property type="entry name" value="Ser/Thr-sp_prot-phosphatase"/>
</dbReference>
<name>A0AAF3FGI8_9BILA</name>
<dbReference type="GO" id="GO:0031143">
    <property type="term" value="C:pseudopodium"/>
    <property type="evidence" value="ECO:0007669"/>
    <property type="project" value="UniProtKB-SubCell"/>
</dbReference>
<dbReference type="Proteomes" id="UP000887575">
    <property type="component" value="Unassembled WGS sequence"/>
</dbReference>
<evidence type="ECO:0000256" key="12">
    <source>
        <dbReference type="ARBA" id="ARBA00054219"/>
    </source>
</evidence>
<comment type="similarity">
    <text evidence="2 13">Belongs to the PPP phosphatase family.</text>
</comment>
<sequence length="377" mass="42778">MNFPDRDRSFQCRYTQKYTENVFDMARLECFDPMGKPCVFDEDDEENPDGNMYALKIHFLFTASQEMTKTALDVPNLLQRMLSIGTTEKGMTKLVKEEELVQLCVEAKDLFMSQAALVEMNPPVRICGDIHGQYGDLLRLFNQGGFPPAANYLFLGDYVDRGKHNLEVITLLFCYKLLYPKNFFLLRGNHETSSVNRAYGFFEECNRRYQSQRLWNTFQDTFNCMPLSGLVADKILCMHGGLSPFLKTLDQLREIKRPTQAQTNPTLEVDLLWADPVVGQSGFKANIRGASVGFGADVVAAICTELNIDLIARGHQVVQDGYEFFAKRKLVTIFSAPHYCGQFDNAAAVMTVDEHLTCSFEVYRPSVGKMLTKVTKC</sequence>
<accession>A0AAF3FGI8</accession>
<dbReference type="Pfam" id="PF16891">
    <property type="entry name" value="STPPase_N"/>
    <property type="match status" value="1"/>
</dbReference>
<keyword evidence="8" id="KW-0464">Manganese</keyword>
<keyword evidence="4" id="KW-0479">Metal-binding</keyword>
<dbReference type="SUPFAM" id="SSF56300">
    <property type="entry name" value="Metallo-dependent phosphatases"/>
    <property type="match status" value="1"/>
</dbReference>
<reference evidence="16" key="1">
    <citation type="submission" date="2024-02" db="UniProtKB">
        <authorList>
            <consortium name="WormBaseParasite"/>
        </authorList>
    </citation>
    <scope>IDENTIFICATION</scope>
</reference>
<dbReference type="Pfam" id="PF00149">
    <property type="entry name" value="Metallophos"/>
    <property type="match status" value="1"/>
</dbReference>
<dbReference type="InterPro" id="IPR031675">
    <property type="entry name" value="STPPase_N"/>
</dbReference>
<comment type="function">
    <text evidence="12">Probable phosphatase which plays a redundant role with gsp-4 in spermatogenesis by regulating sister chromatid segregation during meiosis. In addition, involved in sperm motility by controlling the dynamic disassembly of major sperm proteins (MSP) in the spermatozoan pseudopodium.</text>
</comment>
<dbReference type="GO" id="GO:0005737">
    <property type="term" value="C:cytoplasm"/>
    <property type="evidence" value="ECO:0007669"/>
    <property type="project" value="TreeGrafter"/>
</dbReference>
<dbReference type="GO" id="GO:0000785">
    <property type="term" value="C:chromatin"/>
    <property type="evidence" value="ECO:0007669"/>
    <property type="project" value="UniProtKB-ARBA"/>
</dbReference>
<dbReference type="GO" id="GO:0097723">
    <property type="term" value="P:amoeboid sperm motility"/>
    <property type="evidence" value="ECO:0007669"/>
    <property type="project" value="UniProtKB-ARBA"/>
</dbReference>
<dbReference type="PANTHER" id="PTHR11668:SF398">
    <property type="entry name" value="SERINE_THREONINE-PROTEIN PHOSPHATASE"/>
    <property type="match status" value="1"/>
</dbReference>
<keyword evidence="7" id="KW-0904">Protein phosphatase</keyword>
<keyword evidence="3" id="KW-0158">Chromosome</keyword>
<keyword evidence="6" id="KW-0221">Differentiation</keyword>
<comment type="catalytic activity">
    <reaction evidence="11 13">
        <text>O-phospho-L-threonyl-[protein] + H2O = L-threonyl-[protein] + phosphate</text>
        <dbReference type="Rhea" id="RHEA:47004"/>
        <dbReference type="Rhea" id="RHEA-COMP:11060"/>
        <dbReference type="Rhea" id="RHEA-COMP:11605"/>
        <dbReference type="ChEBI" id="CHEBI:15377"/>
        <dbReference type="ChEBI" id="CHEBI:30013"/>
        <dbReference type="ChEBI" id="CHEBI:43474"/>
        <dbReference type="ChEBI" id="CHEBI:61977"/>
        <dbReference type="EC" id="3.1.3.16"/>
    </reaction>
</comment>
<evidence type="ECO:0000259" key="14">
    <source>
        <dbReference type="PROSITE" id="PS00125"/>
    </source>
</evidence>
<comment type="catalytic activity">
    <reaction evidence="10">
        <text>O-phospho-L-seryl-[protein] + H2O = L-seryl-[protein] + phosphate</text>
        <dbReference type="Rhea" id="RHEA:20629"/>
        <dbReference type="Rhea" id="RHEA-COMP:9863"/>
        <dbReference type="Rhea" id="RHEA-COMP:11604"/>
        <dbReference type="ChEBI" id="CHEBI:15377"/>
        <dbReference type="ChEBI" id="CHEBI:29999"/>
        <dbReference type="ChEBI" id="CHEBI:43474"/>
        <dbReference type="ChEBI" id="CHEBI:83421"/>
        <dbReference type="EC" id="3.1.3.16"/>
    </reaction>
</comment>
<organism evidence="15 16">
    <name type="scientific">Mesorhabditis belari</name>
    <dbReference type="NCBI Taxonomy" id="2138241"/>
    <lineage>
        <taxon>Eukaryota</taxon>
        <taxon>Metazoa</taxon>
        <taxon>Ecdysozoa</taxon>
        <taxon>Nematoda</taxon>
        <taxon>Chromadorea</taxon>
        <taxon>Rhabditida</taxon>
        <taxon>Rhabditina</taxon>
        <taxon>Rhabditomorpha</taxon>
        <taxon>Rhabditoidea</taxon>
        <taxon>Rhabditidae</taxon>
        <taxon>Mesorhabditinae</taxon>
        <taxon>Mesorhabditis</taxon>
    </lineage>
</organism>
<dbReference type="GO" id="GO:0004722">
    <property type="term" value="F:protein serine/threonine phosphatase activity"/>
    <property type="evidence" value="ECO:0007669"/>
    <property type="project" value="UniProtKB-EC"/>
</dbReference>
<dbReference type="PANTHER" id="PTHR11668">
    <property type="entry name" value="SERINE/THREONINE PROTEIN PHOSPHATASE"/>
    <property type="match status" value="1"/>
</dbReference>
<evidence type="ECO:0000256" key="6">
    <source>
        <dbReference type="ARBA" id="ARBA00022871"/>
    </source>
</evidence>
<dbReference type="AlphaFoldDB" id="A0AAF3FGI8"/>
<protein>
    <recommendedName>
        <fullName evidence="13">Serine/threonine-protein phosphatase</fullName>
        <ecNumber evidence="13">3.1.3.16</ecNumber>
    </recommendedName>
</protein>
<evidence type="ECO:0000256" key="8">
    <source>
        <dbReference type="ARBA" id="ARBA00023211"/>
    </source>
</evidence>
<dbReference type="GO" id="GO:0005634">
    <property type="term" value="C:nucleus"/>
    <property type="evidence" value="ECO:0007669"/>
    <property type="project" value="TreeGrafter"/>
</dbReference>
<evidence type="ECO:0000256" key="11">
    <source>
        <dbReference type="ARBA" id="ARBA00048336"/>
    </source>
</evidence>
<evidence type="ECO:0000256" key="2">
    <source>
        <dbReference type="ARBA" id="ARBA00008294"/>
    </source>
</evidence>
<evidence type="ECO:0000256" key="4">
    <source>
        <dbReference type="ARBA" id="ARBA00022723"/>
    </source>
</evidence>
<evidence type="ECO:0000256" key="1">
    <source>
        <dbReference type="ARBA" id="ARBA00004286"/>
    </source>
</evidence>
<evidence type="ECO:0000313" key="15">
    <source>
        <dbReference type="Proteomes" id="UP000887575"/>
    </source>
</evidence>
<keyword evidence="5 13" id="KW-0378">Hydrolase</keyword>
<evidence type="ECO:0000256" key="3">
    <source>
        <dbReference type="ARBA" id="ARBA00022454"/>
    </source>
</evidence>
<dbReference type="GO" id="GO:0046872">
    <property type="term" value="F:metal ion binding"/>
    <property type="evidence" value="ECO:0007669"/>
    <property type="project" value="UniProtKB-KW"/>
</dbReference>
<dbReference type="GO" id="GO:0031272">
    <property type="term" value="P:regulation of pseudopodium assembly"/>
    <property type="evidence" value="ECO:0007669"/>
    <property type="project" value="UniProtKB-ARBA"/>
</dbReference>
<proteinExistence type="inferred from homology"/>
<dbReference type="PROSITE" id="PS00125">
    <property type="entry name" value="SER_THR_PHOSPHATASE"/>
    <property type="match status" value="1"/>
</dbReference>
<comment type="subcellular location">
    <subcellularLocation>
        <location evidence="9">Cell projection</location>
        <location evidence="9">Pseudopodium</location>
    </subcellularLocation>
    <subcellularLocation>
        <location evidence="1">Chromosome</location>
    </subcellularLocation>
</comment>
<evidence type="ECO:0000256" key="13">
    <source>
        <dbReference type="RuleBase" id="RU004273"/>
    </source>
</evidence>
<dbReference type="SMART" id="SM00156">
    <property type="entry name" value="PP2Ac"/>
    <property type="match status" value="1"/>
</dbReference>
<keyword evidence="6" id="KW-0744">Spermatogenesis</keyword>
<evidence type="ECO:0000256" key="7">
    <source>
        <dbReference type="ARBA" id="ARBA00022912"/>
    </source>
</evidence>
<dbReference type="GO" id="GO:0018991">
    <property type="term" value="P:egg-laying behavior"/>
    <property type="evidence" value="ECO:0007669"/>
    <property type="project" value="UniProtKB-ARBA"/>
</dbReference>
<dbReference type="WBParaSite" id="MBELARI_LOCUS5968">
    <property type="protein sequence ID" value="MBELARI_LOCUS5968"/>
    <property type="gene ID" value="MBELARI_LOCUS5968"/>
</dbReference>
<dbReference type="InterPro" id="IPR050341">
    <property type="entry name" value="PP1_catalytic_subunit"/>
</dbReference>
<dbReference type="GO" id="GO:0007060">
    <property type="term" value="P:male meiosis chromosome segregation"/>
    <property type="evidence" value="ECO:0007669"/>
    <property type="project" value="UniProtKB-ARBA"/>
</dbReference>
<evidence type="ECO:0000256" key="9">
    <source>
        <dbReference type="ARBA" id="ARBA00037818"/>
    </source>
</evidence>
<dbReference type="InterPro" id="IPR029052">
    <property type="entry name" value="Metallo-depent_PP-like"/>
</dbReference>
<evidence type="ECO:0000313" key="16">
    <source>
        <dbReference type="WBParaSite" id="MBELARI_LOCUS5968"/>
    </source>
</evidence>
<evidence type="ECO:0000256" key="5">
    <source>
        <dbReference type="ARBA" id="ARBA00022801"/>
    </source>
</evidence>
<dbReference type="PRINTS" id="PR00114">
    <property type="entry name" value="STPHPHTASE"/>
</dbReference>
<dbReference type="InterPro" id="IPR004843">
    <property type="entry name" value="Calcineurin-like_PHP"/>
</dbReference>
<evidence type="ECO:0000256" key="10">
    <source>
        <dbReference type="ARBA" id="ARBA00047761"/>
    </source>
</evidence>
<dbReference type="EC" id="3.1.3.16" evidence="13"/>